<dbReference type="PROSITE" id="PS50109">
    <property type="entry name" value="HIS_KIN"/>
    <property type="match status" value="1"/>
</dbReference>
<keyword evidence="10 12" id="KW-0472">Membrane</keyword>
<evidence type="ECO:0000259" key="14">
    <source>
        <dbReference type="PROSITE" id="PS50885"/>
    </source>
</evidence>
<name>A0ABS8G305_9ALTE</name>
<organism evidence="15 16">
    <name type="scientific">Fluctibacter halophilus</name>
    <dbReference type="NCBI Taxonomy" id="226011"/>
    <lineage>
        <taxon>Bacteria</taxon>
        <taxon>Pseudomonadati</taxon>
        <taxon>Pseudomonadota</taxon>
        <taxon>Gammaproteobacteria</taxon>
        <taxon>Alteromonadales</taxon>
        <taxon>Alteromonadaceae</taxon>
        <taxon>Fluctibacter</taxon>
    </lineage>
</organism>
<dbReference type="CDD" id="cd00075">
    <property type="entry name" value="HATPase"/>
    <property type="match status" value="1"/>
</dbReference>
<sequence>MGIQTKLFSYFLVFGLILVSATVLLVQDALDRGMIEYVNTRDRDAMADAIQALESVYQRDGNWQSLAGQPRYFRRVIEDSLSRAGLNPPRQPPPPPRGSRQLPPPQPQQRLVHALLDADKQPIAGRYPEGRNYTYLPLRHEQAIVGFLAISQREHLTAGYDLSFVTDIQQRLWWWGSVLVGLCVLLTYPLARHLTLPVRRITAAVHNLTKGHYDEPLDIQRKDELGALVNDLNTLTTTLAANHQARDRWLAEISHELRTPLTVLRGQLEAMEDGVRPMTADAISLARKEVEQLQRLVEDLQTLSRLDLGALSYQMQSLDLREWLPGWLHRHDDTLSKQGIDWTLDDGNGDMQVQGDPVRLQQLVDNLVTNTVRYAKGATCLHWRLHADNNGIQLSAEDNGEGVSDDDLARLCEPLFQSVGHAQNRGLGLGLTICRRIVEAHGGTLTPFHSDKGGLGVRILLRR</sequence>
<dbReference type="Pfam" id="PF00512">
    <property type="entry name" value="HisKA"/>
    <property type="match status" value="1"/>
</dbReference>
<keyword evidence="7" id="KW-0418">Kinase</keyword>
<dbReference type="SMART" id="SM00388">
    <property type="entry name" value="HisKA"/>
    <property type="match status" value="1"/>
</dbReference>
<dbReference type="EMBL" id="JAJEWP010000001">
    <property type="protein sequence ID" value="MCC2614962.1"/>
    <property type="molecule type" value="Genomic_DNA"/>
</dbReference>
<proteinExistence type="predicted"/>
<dbReference type="InterPro" id="IPR005467">
    <property type="entry name" value="His_kinase_dom"/>
</dbReference>
<dbReference type="InterPro" id="IPR004358">
    <property type="entry name" value="Sig_transdc_His_kin-like_C"/>
</dbReference>
<evidence type="ECO:0000259" key="13">
    <source>
        <dbReference type="PROSITE" id="PS50109"/>
    </source>
</evidence>
<evidence type="ECO:0000256" key="5">
    <source>
        <dbReference type="ARBA" id="ARBA00022679"/>
    </source>
</evidence>
<keyword evidence="16" id="KW-1185">Reference proteome</keyword>
<reference evidence="15 16" key="1">
    <citation type="submission" date="2021-10" db="EMBL/GenBank/DDBJ databases">
        <title>Draft genome of Aestuariibacter halophilus JC2043.</title>
        <authorList>
            <person name="Emsley S.A."/>
            <person name="Pfannmuller K.M."/>
            <person name="Ushijima B."/>
            <person name="Saw J.H."/>
            <person name="Videau P."/>
        </authorList>
    </citation>
    <scope>NUCLEOTIDE SEQUENCE [LARGE SCALE GENOMIC DNA]</scope>
    <source>
        <strain evidence="15 16">JC2043</strain>
    </source>
</reference>
<dbReference type="InterPro" id="IPR003661">
    <property type="entry name" value="HisK_dim/P_dom"/>
</dbReference>
<evidence type="ECO:0000256" key="7">
    <source>
        <dbReference type="ARBA" id="ARBA00022777"/>
    </source>
</evidence>
<dbReference type="PANTHER" id="PTHR45436">
    <property type="entry name" value="SENSOR HISTIDINE KINASE YKOH"/>
    <property type="match status" value="1"/>
</dbReference>
<feature type="domain" description="HAMP" evidence="14">
    <location>
        <begin position="192"/>
        <end position="244"/>
    </location>
</feature>
<dbReference type="CDD" id="cd00082">
    <property type="entry name" value="HisKA"/>
    <property type="match status" value="1"/>
</dbReference>
<dbReference type="InterPro" id="IPR050428">
    <property type="entry name" value="TCS_sensor_his_kinase"/>
</dbReference>
<evidence type="ECO:0000256" key="6">
    <source>
        <dbReference type="ARBA" id="ARBA00022692"/>
    </source>
</evidence>
<comment type="subcellular location">
    <subcellularLocation>
        <location evidence="2">Membrane</location>
    </subcellularLocation>
</comment>
<evidence type="ECO:0000313" key="15">
    <source>
        <dbReference type="EMBL" id="MCC2614962.1"/>
    </source>
</evidence>
<dbReference type="Gene3D" id="1.10.287.130">
    <property type="match status" value="1"/>
</dbReference>
<evidence type="ECO:0000256" key="4">
    <source>
        <dbReference type="ARBA" id="ARBA00022553"/>
    </source>
</evidence>
<keyword evidence="9" id="KW-0902">Two-component regulatory system</keyword>
<dbReference type="SUPFAM" id="SSF158472">
    <property type="entry name" value="HAMP domain-like"/>
    <property type="match status" value="1"/>
</dbReference>
<dbReference type="PRINTS" id="PR00344">
    <property type="entry name" value="BCTRLSENSOR"/>
</dbReference>
<dbReference type="EC" id="2.7.13.3" evidence="3"/>
<feature type="region of interest" description="Disordered" evidence="11">
    <location>
        <begin position="83"/>
        <end position="106"/>
    </location>
</feature>
<evidence type="ECO:0000256" key="1">
    <source>
        <dbReference type="ARBA" id="ARBA00000085"/>
    </source>
</evidence>
<dbReference type="SUPFAM" id="SSF55874">
    <property type="entry name" value="ATPase domain of HSP90 chaperone/DNA topoisomerase II/histidine kinase"/>
    <property type="match status" value="1"/>
</dbReference>
<dbReference type="InterPro" id="IPR003594">
    <property type="entry name" value="HATPase_dom"/>
</dbReference>
<evidence type="ECO:0000256" key="9">
    <source>
        <dbReference type="ARBA" id="ARBA00023012"/>
    </source>
</evidence>
<accession>A0ABS8G305</accession>
<keyword evidence="4" id="KW-0597">Phosphoprotein</keyword>
<evidence type="ECO:0000256" key="10">
    <source>
        <dbReference type="ARBA" id="ARBA00023136"/>
    </source>
</evidence>
<feature type="transmembrane region" description="Helical" evidence="12">
    <location>
        <begin position="7"/>
        <end position="26"/>
    </location>
</feature>
<dbReference type="CDD" id="cd06225">
    <property type="entry name" value="HAMP"/>
    <property type="match status" value="1"/>
</dbReference>
<dbReference type="PROSITE" id="PS50885">
    <property type="entry name" value="HAMP"/>
    <property type="match status" value="1"/>
</dbReference>
<evidence type="ECO:0000256" key="12">
    <source>
        <dbReference type="SAM" id="Phobius"/>
    </source>
</evidence>
<evidence type="ECO:0000256" key="8">
    <source>
        <dbReference type="ARBA" id="ARBA00022989"/>
    </source>
</evidence>
<comment type="caution">
    <text evidence="15">The sequence shown here is derived from an EMBL/GenBank/DDBJ whole genome shotgun (WGS) entry which is preliminary data.</text>
</comment>
<dbReference type="InterPro" id="IPR003660">
    <property type="entry name" value="HAMP_dom"/>
</dbReference>
<keyword evidence="6 12" id="KW-0812">Transmembrane</keyword>
<dbReference type="RefSeq" id="WP_229156875.1">
    <property type="nucleotide sequence ID" value="NZ_JAJEWP010000001.1"/>
</dbReference>
<dbReference type="Gene3D" id="6.10.340.10">
    <property type="match status" value="1"/>
</dbReference>
<dbReference type="SMART" id="SM00304">
    <property type="entry name" value="HAMP"/>
    <property type="match status" value="1"/>
</dbReference>
<evidence type="ECO:0000256" key="11">
    <source>
        <dbReference type="SAM" id="MobiDB-lite"/>
    </source>
</evidence>
<dbReference type="Pfam" id="PF00672">
    <property type="entry name" value="HAMP"/>
    <property type="match status" value="1"/>
</dbReference>
<keyword evidence="8 12" id="KW-1133">Transmembrane helix</keyword>
<dbReference type="Gene3D" id="3.30.565.10">
    <property type="entry name" value="Histidine kinase-like ATPase, C-terminal domain"/>
    <property type="match status" value="1"/>
</dbReference>
<feature type="domain" description="Histidine kinase" evidence="13">
    <location>
        <begin position="252"/>
        <end position="463"/>
    </location>
</feature>
<dbReference type="SMART" id="SM00387">
    <property type="entry name" value="HATPase_c"/>
    <property type="match status" value="1"/>
</dbReference>
<evidence type="ECO:0000256" key="2">
    <source>
        <dbReference type="ARBA" id="ARBA00004370"/>
    </source>
</evidence>
<protein>
    <recommendedName>
        <fullName evidence="3">histidine kinase</fullName>
        <ecNumber evidence="3">2.7.13.3</ecNumber>
    </recommendedName>
</protein>
<dbReference type="Proteomes" id="UP001520878">
    <property type="component" value="Unassembled WGS sequence"/>
</dbReference>
<gene>
    <name evidence="15" type="ORF">LJ739_01745</name>
</gene>
<dbReference type="InterPro" id="IPR036097">
    <property type="entry name" value="HisK_dim/P_sf"/>
</dbReference>
<evidence type="ECO:0000256" key="3">
    <source>
        <dbReference type="ARBA" id="ARBA00012438"/>
    </source>
</evidence>
<dbReference type="SUPFAM" id="SSF47384">
    <property type="entry name" value="Homodimeric domain of signal transducing histidine kinase"/>
    <property type="match status" value="1"/>
</dbReference>
<keyword evidence="5" id="KW-0808">Transferase</keyword>
<dbReference type="Pfam" id="PF02518">
    <property type="entry name" value="HATPase_c"/>
    <property type="match status" value="1"/>
</dbReference>
<dbReference type="PANTHER" id="PTHR45436:SF5">
    <property type="entry name" value="SENSOR HISTIDINE KINASE TRCS"/>
    <property type="match status" value="1"/>
</dbReference>
<evidence type="ECO:0000313" key="16">
    <source>
        <dbReference type="Proteomes" id="UP001520878"/>
    </source>
</evidence>
<feature type="compositionally biased region" description="Pro residues" evidence="11">
    <location>
        <begin position="89"/>
        <end position="106"/>
    </location>
</feature>
<dbReference type="InterPro" id="IPR036890">
    <property type="entry name" value="HATPase_C_sf"/>
</dbReference>
<comment type="catalytic activity">
    <reaction evidence="1">
        <text>ATP + protein L-histidine = ADP + protein N-phospho-L-histidine.</text>
        <dbReference type="EC" id="2.7.13.3"/>
    </reaction>
</comment>